<organism evidence="1 2">
    <name type="scientific">Lentzea albidocapillata subsp. violacea</name>
    <dbReference type="NCBI Taxonomy" id="128104"/>
    <lineage>
        <taxon>Bacteria</taxon>
        <taxon>Bacillati</taxon>
        <taxon>Actinomycetota</taxon>
        <taxon>Actinomycetes</taxon>
        <taxon>Pseudonocardiales</taxon>
        <taxon>Pseudonocardiaceae</taxon>
        <taxon>Lentzea</taxon>
    </lineage>
</organism>
<name>A0A1G8QU90_9PSEU</name>
<dbReference type="Proteomes" id="UP000199682">
    <property type="component" value="Unassembled WGS sequence"/>
</dbReference>
<sequence>MHGIVVIPAGTPAFGRAVLRVRLLDVTLADAPAVTKAEHVSEFRRDDTAEQRLPFDFGLADGPMLNVAAHVDVSGDGRIRHGDLVSTRAIEPSDDVVVPVEPV</sequence>
<evidence type="ECO:0000313" key="1">
    <source>
        <dbReference type="EMBL" id="SDJ07895.1"/>
    </source>
</evidence>
<reference evidence="2" key="1">
    <citation type="submission" date="2016-10" db="EMBL/GenBank/DDBJ databases">
        <authorList>
            <person name="Varghese N."/>
            <person name="Submissions S."/>
        </authorList>
    </citation>
    <scope>NUCLEOTIDE SEQUENCE [LARGE SCALE GENOMIC DNA]</scope>
    <source>
        <strain evidence="2">DSM 44796</strain>
    </source>
</reference>
<dbReference type="EMBL" id="FNET01000001">
    <property type="protein sequence ID" value="SDJ07895.1"/>
    <property type="molecule type" value="Genomic_DNA"/>
</dbReference>
<accession>A0A1G8QU90</accession>
<protein>
    <submittedName>
        <fullName evidence="1">Type III secretion system lipoprotein chaperone (YscW)</fullName>
    </submittedName>
</protein>
<dbReference type="RefSeq" id="WP_090003929.1">
    <property type="nucleotide sequence ID" value="NZ_FNET01000001.1"/>
</dbReference>
<gene>
    <name evidence="1" type="ORF">SAMN04488074_101450</name>
</gene>
<evidence type="ECO:0000313" key="2">
    <source>
        <dbReference type="Proteomes" id="UP000199682"/>
    </source>
</evidence>
<proteinExistence type="predicted"/>
<dbReference type="AlphaFoldDB" id="A0A1G8QU90"/>
<keyword evidence="1" id="KW-0449">Lipoprotein</keyword>